<name>A0ABW1NUU9_9ACTN</name>
<dbReference type="InterPro" id="IPR001387">
    <property type="entry name" value="Cro/C1-type_HTH"/>
</dbReference>
<organism evidence="2 3">
    <name type="scientific">Sphaerisporangium aureirubrum</name>
    <dbReference type="NCBI Taxonomy" id="1544736"/>
    <lineage>
        <taxon>Bacteria</taxon>
        <taxon>Bacillati</taxon>
        <taxon>Actinomycetota</taxon>
        <taxon>Actinomycetes</taxon>
        <taxon>Streptosporangiales</taxon>
        <taxon>Streptosporangiaceae</taxon>
        <taxon>Sphaerisporangium</taxon>
    </lineage>
</organism>
<dbReference type="Pfam" id="PF13560">
    <property type="entry name" value="HTH_31"/>
    <property type="match status" value="1"/>
</dbReference>
<reference evidence="3" key="1">
    <citation type="journal article" date="2019" name="Int. J. Syst. Evol. Microbiol.">
        <title>The Global Catalogue of Microorganisms (GCM) 10K type strain sequencing project: providing services to taxonomists for standard genome sequencing and annotation.</title>
        <authorList>
            <consortium name="The Broad Institute Genomics Platform"/>
            <consortium name="The Broad Institute Genome Sequencing Center for Infectious Disease"/>
            <person name="Wu L."/>
            <person name="Ma J."/>
        </authorList>
    </citation>
    <scope>NUCLEOTIDE SEQUENCE [LARGE SCALE GENOMIC DNA]</scope>
    <source>
        <strain evidence="3">JCM 30346</strain>
    </source>
</reference>
<dbReference type="CDD" id="cd00093">
    <property type="entry name" value="HTH_XRE"/>
    <property type="match status" value="1"/>
</dbReference>
<dbReference type="SUPFAM" id="SSF47413">
    <property type="entry name" value="lambda repressor-like DNA-binding domains"/>
    <property type="match status" value="1"/>
</dbReference>
<dbReference type="Gene3D" id="3.30.450.180">
    <property type="match status" value="1"/>
</dbReference>
<dbReference type="RefSeq" id="WP_380763113.1">
    <property type="nucleotide sequence ID" value="NZ_JBHSRF010000117.1"/>
</dbReference>
<dbReference type="Gene3D" id="1.10.260.40">
    <property type="entry name" value="lambda repressor-like DNA-binding domains"/>
    <property type="match status" value="1"/>
</dbReference>
<dbReference type="EMBL" id="JBHSRF010000117">
    <property type="protein sequence ID" value="MFC6087144.1"/>
    <property type="molecule type" value="Genomic_DNA"/>
</dbReference>
<protein>
    <submittedName>
        <fullName evidence="2">Helix-turn-helix transcriptional regulator</fullName>
    </submittedName>
</protein>
<evidence type="ECO:0000313" key="3">
    <source>
        <dbReference type="Proteomes" id="UP001596137"/>
    </source>
</evidence>
<feature type="domain" description="HTH cro/C1-type" evidence="1">
    <location>
        <begin position="35"/>
        <end position="82"/>
    </location>
</feature>
<sequence>MAEKTALGDFLRSRRGGVKPEDVGVASRGARRVPGLRREELAQLAGVSVTYYTRLEQGQSTNASESVIDALARALDLNDDERAHLHDLARPVRAKRRRPTRPAVARPGTRQVIDAMVNVPAVVLGRHSQVLAWNTLGHLLLAGHYAFDAPDHVAERPNLTKMLFLDSHHRHLYVRWEDEASRAVASLSLVAGRYKDDRDLAELIGELTMKSPEFASMWSKHPVANCTSGTKYFRHPEVGDLALEFEALHLPDEPGHRILMYSARPGTASEAALRLLQSKVLPEHPVLDRARELEA</sequence>
<dbReference type="PROSITE" id="PS50943">
    <property type="entry name" value="HTH_CROC1"/>
    <property type="match status" value="1"/>
</dbReference>
<dbReference type="SMART" id="SM00530">
    <property type="entry name" value="HTH_XRE"/>
    <property type="match status" value="1"/>
</dbReference>
<evidence type="ECO:0000259" key="1">
    <source>
        <dbReference type="PROSITE" id="PS50943"/>
    </source>
</evidence>
<dbReference type="PANTHER" id="PTHR35010">
    <property type="entry name" value="BLL4672 PROTEIN-RELATED"/>
    <property type="match status" value="1"/>
</dbReference>
<keyword evidence="3" id="KW-1185">Reference proteome</keyword>
<dbReference type="InterPro" id="IPR041413">
    <property type="entry name" value="MLTR_LBD"/>
</dbReference>
<dbReference type="PANTHER" id="PTHR35010:SF2">
    <property type="entry name" value="BLL4672 PROTEIN"/>
    <property type="match status" value="1"/>
</dbReference>
<dbReference type="InterPro" id="IPR010982">
    <property type="entry name" value="Lambda_DNA-bd_dom_sf"/>
</dbReference>
<dbReference type="Proteomes" id="UP001596137">
    <property type="component" value="Unassembled WGS sequence"/>
</dbReference>
<comment type="caution">
    <text evidence="2">The sequence shown here is derived from an EMBL/GenBank/DDBJ whole genome shotgun (WGS) entry which is preliminary data.</text>
</comment>
<accession>A0ABW1NUU9</accession>
<gene>
    <name evidence="2" type="ORF">ACFP1K_38680</name>
</gene>
<proteinExistence type="predicted"/>
<evidence type="ECO:0000313" key="2">
    <source>
        <dbReference type="EMBL" id="MFC6087144.1"/>
    </source>
</evidence>
<dbReference type="Pfam" id="PF17765">
    <property type="entry name" value="MLTR_LBD"/>
    <property type="match status" value="1"/>
</dbReference>